<reference evidence="5" key="3">
    <citation type="submission" date="2025-09" db="UniProtKB">
        <authorList>
            <consortium name="Ensembl"/>
        </authorList>
    </citation>
    <scope>IDENTIFICATION</scope>
</reference>
<gene>
    <name evidence="5" type="primary">TENT5A</name>
</gene>
<dbReference type="EC" id="2.7.7.19" evidence="2"/>
<dbReference type="SMART" id="SM01153">
    <property type="entry name" value="DUF1693"/>
    <property type="match status" value="1"/>
</dbReference>
<dbReference type="AlphaFoldDB" id="A0A8C9TG73"/>
<organism evidence="5 6">
    <name type="scientific">Scleropages formosus</name>
    <name type="common">Asian bonytongue</name>
    <name type="synonym">Osteoglossum formosum</name>
    <dbReference type="NCBI Taxonomy" id="113540"/>
    <lineage>
        <taxon>Eukaryota</taxon>
        <taxon>Metazoa</taxon>
        <taxon>Chordata</taxon>
        <taxon>Craniata</taxon>
        <taxon>Vertebrata</taxon>
        <taxon>Euteleostomi</taxon>
        <taxon>Actinopterygii</taxon>
        <taxon>Neopterygii</taxon>
        <taxon>Teleostei</taxon>
        <taxon>Osteoglossocephala</taxon>
        <taxon>Osteoglossomorpha</taxon>
        <taxon>Osteoglossiformes</taxon>
        <taxon>Osteoglossidae</taxon>
        <taxon>Scleropages</taxon>
    </lineage>
</organism>
<evidence type="ECO:0000256" key="3">
    <source>
        <dbReference type="ARBA" id="ARBA00022679"/>
    </source>
</evidence>
<reference evidence="5 6" key="1">
    <citation type="submission" date="2019-04" db="EMBL/GenBank/DDBJ databases">
        <authorList>
            <consortium name="Wellcome Sanger Institute Data Sharing"/>
        </authorList>
    </citation>
    <scope>NUCLEOTIDE SEQUENCE [LARGE SCALE GENOMIC DNA]</scope>
</reference>
<dbReference type="GO" id="GO:0048255">
    <property type="term" value="P:mRNA stabilization"/>
    <property type="evidence" value="ECO:0007669"/>
    <property type="project" value="TreeGrafter"/>
</dbReference>
<name>A0A8C9TG73_SCLFO</name>
<dbReference type="InterPro" id="IPR012937">
    <property type="entry name" value="TET5"/>
</dbReference>
<evidence type="ECO:0000256" key="1">
    <source>
        <dbReference type="ARBA" id="ARBA00007631"/>
    </source>
</evidence>
<comment type="similarity">
    <text evidence="1">Belongs to the TENT family.</text>
</comment>
<sequence>MAEGSGVGASGDKPGAGDASHVCVLSWEQVRRLDRVLAETIPIHGRGNFPTLEMRPRQIVRAVRSRMEERRVAVREVRLNGSAASHVLHEDSGMGYKDLDLIFCADLRGEAEFKTVKDLVLDCLLDFLPEGVNKEKITPLTLKEAYVQKMVKVCNDTDRWSLISLSNNRGKNVELKFVDSLRRQFEFSVDSFQIKLDSLLLFYECSENPMSETFHPTIIGESVYGDFHAALDHLRNKVICTRNPEEIRGGGLLKYCHLLVRGFRPASTAEMKSLQRYMCSRFFIDFPDIGEQRRKLESYLQNHFVGLEDRKYDYLMTLHDVVNESTVCLMGHERRQTLGLITALALRVLAEQNVIPNVANVTCYYQPAPYVADANFSNYYIAQVQPVFPCHQYAYSTWLPCN</sequence>
<proteinExistence type="inferred from homology"/>
<dbReference type="OrthoDB" id="10065073at2759"/>
<dbReference type="Proteomes" id="UP000694397">
    <property type="component" value="Chromosome 1"/>
</dbReference>
<comment type="catalytic activity">
    <reaction evidence="4">
        <text>RNA(n) + ATP = RNA(n)-3'-adenine ribonucleotide + diphosphate</text>
        <dbReference type="Rhea" id="RHEA:11332"/>
        <dbReference type="Rhea" id="RHEA-COMP:14527"/>
        <dbReference type="Rhea" id="RHEA-COMP:17347"/>
        <dbReference type="ChEBI" id="CHEBI:30616"/>
        <dbReference type="ChEBI" id="CHEBI:33019"/>
        <dbReference type="ChEBI" id="CHEBI:140395"/>
        <dbReference type="ChEBI" id="CHEBI:173115"/>
        <dbReference type="EC" id="2.7.7.19"/>
    </reaction>
    <physiologicalReaction direction="left-to-right" evidence="4">
        <dbReference type="Rhea" id="RHEA:11333"/>
    </physiologicalReaction>
</comment>
<dbReference type="Ensembl" id="ENSSFOT00015068765.1">
    <property type="protein sequence ID" value="ENSSFOP00015047734.1"/>
    <property type="gene ID" value="ENSSFOG00015029329.1"/>
</dbReference>
<evidence type="ECO:0000256" key="4">
    <source>
        <dbReference type="ARBA" id="ARBA00047933"/>
    </source>
</evidence>
<reference evidence="5" key="2">
    <citation type="submission" date="2025-08" db="UniProtKB">
        <authorList>
            <consortium name="Ensembl"/>
        </authorList>
    </citation>
    <scope>IDENTIFICATION</scope>
</reference>
<dbReference type="PANTHER" id="PTHR12974">
    <property type="entry name" value="PRION-LIKE- Q/N-RICH -DOMAIN-BEARING PROTEIN PROTEIN 44"/>
    <property type="match status" value="1"/>
</dbReference>
<keyword evidence="6" id="KW-1185">Reference proteome</keyword>
<evidence type="ECO:0000256" key="2">
    <source>
        <dbReference type="ARBA" id="ARBA00012388"/>
    </source>
</evidence>
<dbReference type="GO" id="GO:0003723">
    <property type="term" value="F:RNA binding"/>
    <property type="evidence" value="ECO:0007669"/>
    <property type="project" value="TreeGrafter"/>
</dbReference>
<dbReference type="Pfam" id="PF07984">
    <property type="entry name" value="NTP_transf_7"/>
    <property type="match status" value="1"/>
</dbReference>
<evidence type="ECO:0000313" key="5">
    <source>
        <dbReference type="Ensembl" id="ENSSFOP00015047734.1"/>
    </source>
</evidence>
<accession>A0A8C9TG73</accession>
<dbReference type="GeneTree" id="ENSGT00940000157191"/>
<dbReference type="PANTHER" id="PTHR12974:SF25">
    <property type="entry name" value="TERMINAL NUCLEOTIDYLTRANSFERASE 5A"/>
    <property type="match status" value="1"/>
</dbReference>
<dbReference type="GO" id="GO:1990817">
    <property type="term" value="F:poly(A) RNA polymerase activity"/>
    <property type="evidence" value="ECO:0007669"/>
    <property type="project" value="UniProtKB-EC"/>
</dbReference>
<keyword evidence="3" id="KW-0808">Transferase</keyword>
<protein>
    <recommendedName>
        <fullName evidence="2">polynucleotide adenylyltransferase</fullName>
        <ecNumber evidence="2">2.7.7.19</ecNumber>
    </recommendedName>
</protein>
<evidence type="ECO:0000313" key="6">
    <source>
        <dbReference type="Proteomes" id="UP000694397"/>
    </source>
</evidence>